<comment type="caution">
    <text evidence="2">The sequence shown here is derived from an EMBL/GenBank/DDBJ whole genome shotgun (WGS) entry which is preliminary data.</text>
</comment>
<feature type="region of interest" description="Disordered" evidence="1">
    <location>
        <begin position="1"/>
        <end position="30"/>
    </location>
</feature>
<protein>
    <submittedName>
        <fullName evidence="2">Uncharacterized protein</fullName>
    </submittedName>
</protein>
<organism evidence="2 3">
    <name type="scientific">Oryzias melastigma</name>
    <name type="common">Marine medaka</name>
    <dbReference type="NCBI Taxonomy" id="30732"/>
    <lineage>
        <taxon>Eukaryota</taxon>
        <taxon>Metazoa</taxon>
        <taxon>Chordata</taxon>
        <taxon>Craniata</taxon>
        <taxon>Vertebrata</taxon>
        <taxon>Euteleostomi</taxon>
        <taxon>Actinopterygii</taxon>
        <taxon>Neopterygii</taxon>
        <taxon>Teleostei</taxon>
        <taxon>Neoteleostei</taxon>
        <taxon>Acanthomorphata</taxon>
        <taxon>Ovalentaria</taxon>
        <taxon>Atherinomorphae</taxon>
        <taxon>Beloniformes</taxon>
        <taxon>Adrianichthyidae</taxon>
        <taxon>Oryziinae</taxon>
        <taxon>Oryzias</taxon>
    </lineage>
</organism>
<evidence type="ECO:0000256" key="1">
    <source>
        <dbReference type="SAM" id="MobiDB-lite"/>
    </source>
</evidence>
<evidence type="ECO:0000313" key="2">
    <source>
        <dbReference type="EMBL" id="KAF6728998.1"/>
    </source>
</evidence>
<reference evidence="2" key="1">
    <citation type="journal article" name="BMC Genomics">
        <title>Long-read sequencing and de novo genome assembly of marine medaka (Oryzias melastigma).</title>
        <authorList>
            <person name="Liang P."/>
            <person name="Saqib H.S.A."/>
            <person name="Ni X."/>
            <person name="Shen Y."/>
        </authorList>
    </citation>
    <scope>NUCLEOTIDE SEQUENCE</scope>
    <source>
        <strain evidence="2">Bigg-433</strain>
    </source>
</reference>
<gene>
    <name evidence="2" type="ORF">FQA47_011590</name>
</gene>
<evidence type="ECO:0000313" key="3">
    <source>
        <dbReference type="Proteomes" id="UP000646548"/>
    </source>
</evidence>
<accession>A0A834CBQ4</accession>
<dbReference type="EMBL" id="WKFB01000268">
    <property type="protein sequence ID" value="KAF6728998.1"/>
    <property type="molecule type" value="Genomic_DNA"/>
</dbReference>
<sequence>MDRTAFYLQHGLRPRPPRRERPSHSVRRPACRKLKDRLRSLELLRRRTLPDHRRSAAGLRRSADFIETSQTLERKLEDFDANASSSSCSLPD</sequence>
<dbReference type="AlphaFoldDB" id="A0A834CBQ4"/>
<dbReference type="Proteomes" id="UP000646548">
    <property type="component" value="Unassembled WGS sequence"/>
</dbReference>
<name>A0A834CBQ4_ORYME</name>
<proteinExistence type="predicted"/>